<accession>A0A176WAC1</accession>
<gene>
    <name evidence="2" type="ORF">AXG93_3102s1520</name>
</gene>
<feature type="region of interest" description="Disordered" evidence="1">
    <location>
        <begin position="204"/>
        <end position="227"/>
    </location>
</feature>
<dbReference type="AlphaFoldDB" id="A0A176WAC1"/>
<dbReference type="EMBL" id="LVLJ01001475">
    <property type="protein sequence ID" value="OAE29325.1"/>
    <property type="molecule type" value="Genomic_DNA"/>
</dbReference>
<name>A0A176WAC1_MARPO</name>
<evidence type="ECO:0000256" key="1">
    <source>
        <dbReference type="SAM" id="MobiDB-lite"/>
    </source>
</evidence>
<dbReference type="Proteomes" id="UP000077202">
    <property type="component" value="Unassembled WGS sequence"/>
</dbReference>
<evidence type="ECO:0000313" key="2">
    <source>
        <dbReference type="EMBL" id="OAE29325.1"/>
    </source>
</evidence>
<organism evidence="2 3">
    <name type="scientific">Marchantia polymorpha subsp. ruderalis</name>
    <dbReference type="NCBI Taxonomy" id="1480154"/>
    <lineage>
        <taxon>Eukaryota</taxon>
        <taxon>Viridiplantae</taxon>
        <taxon>Streptophyta</taxon>
        <taxon>Embryophyta</taxon>
        <taxon>Marchantiophyta</taxon>
        <taxon>Marchantiopsida</taxon>
        <taxon>Marchantiidae</taxon>
        <taxon>Marchantiales</taxon>
        <taxon>Marchantiaceae</taxon>
        <taxon>Marchantia</taxon>
    </lineage>
</organism>
<reference evidence="2" key="1">
    <citation type="submission" date="2016-03" db="EMBL/GenBank/DDBJ databases">
        <title>Mechanisms controlling the formation of the plant cell surface in tip-growing cells are functionally conserved among land plants.</title>
        <authorList>
            <person name="Honkanen S."/>
            <person name="Jones V.A."/>
            <person name="Morieri G."/>
            <person name="Champion C."/>
            <person name="Hetherington A.J."/>
            <person name="Kelly S."/>
            <person name="Saint-Marcoux D."/>
            <person name="Proust H."/>
            <person name="Prescott H."/>
            <person name="Dolan L."/>
        </authorList>
    </citation>
    <scope>NUCLEOTIDE SEQUENCE [LARGE SCALE GENOMIC DNA]</scope>
    <source>
        <tissue evidence="2">Whole gametophyte</tissue>
    </source>
</reference>
<comment type="caution">
    <text evidence="2">The sequence shown here is derived from an EMBL/GenBank/DDBJ whole genome shotgun (WGS) entry which is preliminary data.</text>
</comment>
<keyword evidence="3" id="KW-1185">Reference proteome</keyword>
<evidence type="ECO:0000313" key="3">
    <source>
        <dbReference type="Proteomes" id="UP000077202"/>
    </source>
</evidence>
<protein>
    <submittedName>
        <fullName evidence="2">Uncharacterized protein</fullName>
    </submittedName>
</protein>
<sequence>MAEKEGSSHYVPLPIVLVRGNRQAISAGLWKAQDHLANLPSLFEMRSCSGESKFLSVELNLMLSGSKPVTRTSARIKALSLTMVQSVQAGDSAVPIPRMRADYLHHWGQGTKRHLVATRPIGDTGGKLIVSRDVSFNEFRSSKEGEIANLATNKGHLSSPNIIEGEIYHEISHDGPQGGAPQMTGKAEEQDFALEEVHEEQHIDCESPAEPTHIDQPQSSTARPTRVRRVPERYGTWFPIEHAVKDEDLLVDDSGEALITEDGSPSSYDESQLVRRSLIEMQQCERT</sequence>
<proteinExistence type="predicted"/>